<feature type="region of interest" description="Disordered" evidence="4">
    <location>
        <begin position="78"/>
        <end position="139"/>
    </location>
</feature>
<feature type="compositionally biased region" description="Polar residues" evidence="4">
    <location>
        <begin position="93"/>
        <end position="118"/>
    </location>
</feature>
<feature type="region of interest" description="Disordered" evidence="4">
    <location>
        <begin position="373"/>
        <end position="425"/>
    </location>
</feature>
<dbReference type="PROSITE" id="PS51745">
    <property type="entry name" value="PB1"/>
    <property type="match status" value="1"/>
</dbReference>
<evidence type="ECO:0000259" key="6">
    <source>
        <dbReference type="PROSITE" id="PS50195"/>
    </source>
</evidence>
<reference evidence="8" key="1">
    <citation type="submission" date="2022-07" db="EMBL/GenBank/DDBJ databases">
        <title>Phylogenomic reconstructions and comparative analyses of Kickxellomycotina fungi.</title>
        <authorList>
            <person name="Reynolds N.K."/>
            <person name="Stajich J.E."/>
            <person name="Barry K."/>
            <person name="Grigoriev I.V."/>
            <person name="Crous P."/>
            <person name="Smith M.E."/>
        </authorList>
    </citation>
    <scope>NUCLEOTIDE SEQUENCE</scope>
    <source>
        <strain evidence="8">NBRC 100468</strain>
    </source>
</reference>
<gene>
    <name evidence="8" type="primary">BEM1</name>
    <name evidence="8" type="ORF">H4219_001212</name>
</gene>
<dbReference type="AlphaFoldDB" id="A0A9W8DW29"/>
<proteinExistence type="predicted"/>
<feature type="domain" description="PB1" evidence="7">
    <location>
        <begin position="702"/>
        <end position="785"/>
    </location>
</feature>
<dbReference type="Gene3D" id="3.30.1520.10">
    <property type="entry name" value="Phox-like domain"/>
    <property type="match status" value="1"/>
</dbReference>
<keyword evidence="9" id="KW-1185">Reference proteome</keyword>
<evidence type="ECO:0000259" key="5">
    <source>
        <dbReference type="PROSITE" id="PS50002"/>
    </source>
</evidence>
<feature type="compositionally biased region" description="Basic and acidic residues" evidence="4">
    <location>
        <begin position="604"/>
        <end position="616"/>
    </location>
</feature>
<dbReference type="SMART" id="SM00326">
    <property type="entry name" value="SH3"/>
    <property type="match status" value="2"/>
</dbReference>
<evidence type="ECO:0000256" key="4">
    <source>
        <dbReference type="SAM" id="MobiDB-lite"/>
    </source>
</evidence>
<dbReference type="Pfam" id="PF07653">
    <property type="entry name" value="SH3_2"/>
    <property type="match status" value="1"/>
</dbReference>
<dbReference type="InterPro" id="IPR001683">
    <property type="entry name" value="PX_dom"/>
</dbReference>
<evidence type="ECO:0000256" key="1">
    <source>
        <dbReference type="ARBA" id="ARBA00022443"/>
    </source>
</evidence>
<dbReference type="InterPro" id="IPR036871">
    <property type="entry name" value="PX_dom_sf"/>
</dbReference>
<dbReference type="CDD" id="cd05992">
    <property type="entry name" value="PB1"/>
    <property type="match status" value="1"/>
</dbReference>
<name>A0A9W8DW29_9FUNG</name>
<dbReference type="SUPFAM" id="SSF64268">
    <property type="entry name" value="PX domain"/>
    <property type="match status" value="1"/>
</dbReference>
<feature type="compositionally biased region" description="Low complexity" evidence="4">
    <location>
        <begin position="126"/>
        <end position="136"/>
    </location>
</feature>
<dbReference type="InterPro" id="IPR051228">
    <property type="entry name" value="NADPH_Oxidase/PX-Domain"/>
</dbReference>
<dbReference type="InterPro" id="IPR001452">
    <property type="entry name" value="SH3_domain"/>
</dbReference>
<dbReference type="PANTHER" id="PTHR15706">
    <property type="entry name" value="SH3 MULTIPLE DOMAIN"/>
    <property type="match status" value="1"/>
</dbReference>
<evidence type="ECO:0000256" key="2">
    <source>
        <dbReference type="ARBA" id="ARBA00022737"/>
    </source>
</evidence>
<feature type="compositionally biased region" description="Polar residues" evidence="4">
    <location>
        <begin position="625"/>
        <end position="649"/>
    </location>
</feature>
<feature type="compositionally biased region" description="Polar residues" evidence="4">
    <location>
        <begin position="373"/>
        <end position="382"/>
    </location>
</feature>
<feature type="compositionally biased region" description="Low complexity" evidence="4">
    <location>
        <begin position="298"/>
        <end position="310"/>
    </location>
</feature>
<dbReference type="Pfam" id="PF00018">
    <property type="entry name" value="SH3_1"/>
    <property type="match status" value="1"/>
</dbReference>
<feature type="region of interest" description="Disordered" evidence="4">
    <location>
        <begin position="787"/>
        <end position="806"/>
    </location>
</feature>
<feature type="compositionally biased region" description="Low complexity" evidence="4">
    <location>
        <begin position="575"/>
        <end position="602"/>
    </location>
</feature>
<keyword evidence="1 3" id="KW-0728">SH3 domain</keyword>
<dbReference type="InterPro" id="IPR036028">
    <property type="entry name" value="SH3-like_dom_sf"/>
</dbReference>
<evidence type="ECO:0000313" key="8">
    <source>
        <dbReference type="EMBL" id="KAJ1920653.1"/>
    </source>
</evidence>
<evidence type="ECO:0000256" key="3">
    <source>
        <dbReference type="PROSITE-ProRule" id="PRU00192"/>
    </source>
</evidence>
<dbReference type="EMBL" id="JANBPU010000011">
    <property type="protein sequence ID" value="KAJ1920653.1"/>
    <property type="molecule type" value="Genomic_DNA"/>
</dbReference>
<dbReference type="PROSITE" id="PS50195">
    <property type="entry name" value="PX"/>
    <property type="match status" value="1"/>
</dbReference>
<organism evidence="8 9">
    <name type="scientific">Mycoemilia scoparia</name>
    <dbReference type="NCBI Taxonomy" id="417184"/>
    <lineage>
        <taxon>Eukaryota</taxon>
        <taxon>Fungi</taxon>
        <taxon>Fungi incertae sedis</taxon>
        <taxon>Zoopagomycota</taxon>
        <taxon>Kickxellomycotina</taxon>
        <taxon>Kickxellomycetes</taxon>
        <taxon>Kickxellales</taxon>
        <taxon>Kickxellaceae</taxon>
        <taxon>Mycoemilia</taxon>
    </lineage>
</organism>
<dbReference type="InterPro" id="IPR053793">
    <property type="entry name" value="PB1-like"/>
</dbReference>
<feature type="region of interest" description="Disordered" evidence="4">
    <location>
        <begin position="291"/>
        <end position="317"/>
    </location>
</feature>
<dbReference type="Gene3D" id="2.30.30.40">
    <property type="entry name" value="SH3 Domains"/>
    <property type="match status" value="2"/>
</dbReference>
<dbReference type="PANTHER" id="PTHR15706:SF2">
    <property type="entry name" value="SH3 AND PX DOMAIN-CONTAINING PROTEIN 2A"/>
    <property type="match status" value="1"/>
</dbReference>
<protein>
    <submittedName>
        <fullName evidence="8">Bud emergence protein 1</fullName>
    </submittedName>
</protein>
<keyword evidence="2" id="KW-0677">Repeat</keyword>
<sequence>MLKDLIPSRSNPPKRVIRAKRSYTANVPGQLSFHEGDFFYVTDENPTSLMYHVSDPSTNRHGIVPIELFEILERREDKVRRKSRASISHKRSTSSTNVRDSSVSAFLKTNTTRTSLHSQTDEDNPSSSAAAMAGESGVRRPVYRRPSIGRIKVEIPPTSGQTSANPSPFQGRARQVSNLITTRPRRDSNTTLFQVHGMVLYDFAAETEDELSVSKDEPIMVIAQSNDEWFLVKPMVRVAGPGLVPISFIELRDHLTGKAVSGLQDLRSRYSIHLPTVSEWKREMLAWGKSRGSSVFAPSPTTTSYSGPPSAKESSNINSAFPVPVSIPTPSSLSQSASNTSAQPITVATASSGAQSATTTAAPLQLNTSTAVASPYETSPTNGPVHRRTPSCNASHLSLLPSTLKQRGRAHTTSSTTSSIADRSSIRLCPKSRHDSVTSINRMPNEQLPPFSSSEVVGVQVTDVICKDGAYLYKVVIAFSSGNQRNIYRTYEDFCHAQTGIFELLSRSVHGAEIIEEFPKLHPPQSYVNDTISARRRSELDRYVQCLMGQPDQIVCCAPVQQLFGSNVNGASPLSRSPLSSCRSRDSASSSITLSTINTNTRAHTPDNEYHGDSRANSEMWADSELTTIETSRGSKTNSLTHESESISASPVDAVSNPNILTQSKQLKHAKGLISSGMIVEKPQSHQQQPRASITNTASNASSFIKVKLSIDDELVVFRLSKDTSFEALTNKIKQKVLETKKELHENTTIRCKYPGGELVVLKSDKDLMGAISSTTKLFLLVKTTSSPDGSPLNQPQISPLDSDTINLPETASATQIKAN</sequence>
<dbReference type="SMART" id="SM00666">
    <property type="entry name" value="PB1"/>
    <property type="match status" value="1"/>
</dbReference>
<feature type="compositionally biased region" description="Polar residues" evidence="4">
    <location>
        <begin position="390"/>
        <end position="405"/>
    </location>
</feature>
<dbReference type="SUPFAM" id="SSF50044">
    <property type="entry name" value="SH3-domain"/>
    <property type="match status" value="2"/>
</dbReference>
<dbReference type="Gene3D" id="3.10.20.90">
    <property type="entry name" value="Phosphatidylinositol 3-kinase Catalytic Subunit, Chain A, domain 1"/>
    <property type="match status" value="1"/>
</dbReference>
<comment type="caution">
    <text evidence="8">The sequence shown here is derived from an EMBL/GenBank/DDBJ whole genome shotgun (WGS) entry which is preliminary data.</text>
</comment>
<feature type="region of interest" description="Disordered" evidence="4">
    <location>
        <begin position="575"/>
        <end position="652"/>
    </location>
</feature>
<evidence type="ECO:0000313" key="9">
    <source>
        <dbReference type="Proteomes" id="UP001150538"/>
    </source>
</evidence>
<feature type="compositionally biased region" description="Basic residues" evidence="4">
    <location>
        <begin position="80"/>
        <end position="92"/>
    </location>
</feature>
<dbReference type="PROSITE" id="PS50002">
    <property type="entry name" value="SH3"/>
    <property type="match status" value="2"/>
</dbReference>
<dbReference type="GO" id="GO:0035091">
    <property type="term" value="F:phosphatidylinositol binding"/>
    <property type="evidence" value="ECO:0007669"/>
    <property type="project" value="InterPro"/>
</dbReference>
<accession>A0A9W8DW29</accession>
<evidence type="ECO:0000259" key="7">
    <source>
        <dbReference type="PROSITE" id="PS51745"/>
    </source>
</evidence>
<dbReference type="SUPFAM" id="SSF54277">
    <property type="entry name" value="CAD &amp; PB1 domains"/>
    <property type="match status" value="1"/>
</dbReference>
<feature type="domain" description="PX" evidence="6">
    <location>
        <begin position="451"/>
        <end position="571"/>
    </location>
</feature>
<dbReference type="Pfam" id="PF00564">
    <property type="entry name" value="PB1"/>
    <property type="match status" value="1"/>
</dbReference>
<feature type="domain" description="SH3" evidence="5">
    <location>
        <begin position="192"/>
        <end position="254"/>
    </location>
</feature>
<dbReference type="Proteomes" id="UP001150538">
    <property type="component" value="Unassembled WGS sequence"/>
</dbReference>
<dbReference type="OrthoDB" id="548867at2759"/>
<dbReference type="InterPro" id="IPR000270">
    <property type="entry name" value="PB1_dom"/>
</dbReference>
<feature type="domain" description="SH3" evidence="5">
    <location>
        <begin position="12"/>
        <end position="74"/>
    </location>
</feature>